<evidence type="ECO:0000256" key="1">
    <source>
        <dbReference type="SAM" id="MobiDB-lite"/>
    </source>
</evidence>
<organism evidence="2 3">
    <name type="scientific">Ramazzottius varieornatus</name>
    <name type="common">Water bear</name>
    <name type="synonym">Tardigrade</name>
    <dbReference type="NCBI Taxonomy" id="947166"/>
    <lineage>
        <taxon>Eukaryota</taxon>
        <taxon>Metazoa</taxon>
        <taxon>Ecdysozoa</taxon>
        <taxon>Tardigrada</taxon>
        <taxon>Eutardigrada</taxon>
        <taxon>Parachela</taxon>
        <taxon>Hypsibioidea</taxon>
        <taxon>Ramazzottiidae</taxon>
        <taxon>Ramazzottius</taxon>
    </lineage>
</organism>
<reference evidence="2 3" key="1">
    <citation type="journal article" date="2016" name="Nat. Commun.">
        <title>Extremotolerant tardigrade genome and improved radiotolerance of human cultured cells by tardigrade-unique protein.</title>
        <authorList>
            <person name="Hashimoto T."/>
            <person name="Horikawa D.D."/>
            <person name="Saito Y."/>
            <person name="Kuwahara H."/>
            <person name="Kozuka-Hata H."/>
            <person name="Shin-I T."/>
            <person name="Minakuchi Y."/>
            <person name="Ohishi K."/>
            <person name="Motoyama A."/>
            <person name="Aizu T."/>
            <person name="Enomoto A."/>
            <person name="Kondo K."/>
            <person name="Tanaka S."/>
            <person name="Hara Y."/>
            <person name="Koshikawa S."/>
            <person name="Sagara H."/>
            <person name="Miura T."/>
            <person name="Yokobori S."/>
            <person name="Miyagawa K."/>
            <person name="Suzuki Y."/>
            <person name="Kubo T."/>
            <person name="Oyama M."/>
            <person name="Kohara Y."/>
            <person name="Fujiyama A."/>
            <person name="Arakawa K."/>
            <person name="Katayama T."/>
            <person name="Toyoda A."/>
            <person name="Kunieda T."/>
        </authorList>
    </citation>
    <scope>NUCLEOTIDE SEQUENCE [LARGE SCALE GENOMIC DNA]</scope>
    <source>
        <strain evidence="2 3">YOKOZUNA-1</strain>
    </source>
</reference>
<sequence length="84" mass="9488">MEGNLSGMSGKSEDEEVSENVGKKYRAAGGKIVTKRRTFDPQTQHEIKTGNGSNKAMDGWLQVASLAIILRRKHHRNRCYLMLR</sequence>
<gene>
    <name evidence="2" type="primary">RvY_10763-1</name>
    <name evidence="2" type="synonym">RvY_10763.1</name>
    <name evidence="2" type="ORF">RvY_10763</name>
</gene>
<dbReference type="EMBL" id="BDGG01000005">
    <property type="protein sequence ID" value="GAU99821.1"/>
    <property type="molecule type" value="Genomic_DNA"/>
</dbReference>
<dbReference type="Proteomes" id="UP000186922">
    <property type="component" value="Unassembled WGS sequence"/>
</dbReference>
<evidence type="ECO:0000313" key="2">
    <source>
        <dbReference type="EMBL" id="GAU99821.1"/>
    </source>
</evidence>
<keyword evidence="3" id="KW-1185">Reference proteome</keyword>
<dbReference type="AlphaFoldDB" id="A0A1D1VDU7"/>
<feature type="compositionally biased region" description="Basic and acidic residues" evidence="1">
    <location>
        <begin position="37"/>
        <end position="48"/>
    </location>
</feature>
<comment type="caution">
    <text evidence="2">The sequence shown here is derived from an EMBL/GenBank/DDBJ whole genome shotgun (WGS) entry which is preliminary data.</text>
</comment>
<evidence type="ECO:0000313" key="3">
    <source>
        <dbReference type="Proteomes" id="UP000186922"/>
    </source>
</evidence>
<feature type="region of interest" description="Disordered" evidence="1">
    <location>
        <begin position="35"/>
        <end position="54"/>
    </location>
</feature>
<name>A0A1D1VDU7_RAMVA</name>
<feature type="region of interest" description="Disordered" evidence="1">
    <location>
        <begin position="1"/>
        <end position="21"/>
    </location>
</feature>
<protein>
    <submittedName>
        <fullName evidence="2">Uncharacterized protein</fullName>
    </submittedName>
</protein>
<proteinExistence type="predicted"/>
<accession>A0A1D1VDU7</accession>